<reference evidence="1 2" key="1">
    <citation type="journal article" date="2018" name="Biotechnol. Biofuels">
        <title>Integrative visual omics of the white-rot fungus Polyporus brumalis exposes the biotechnological potential of its oxidative enzymes for delignifying raw plant biomass.</title>
        <authorList>
            <person name="Miyauchi S."/>
            <person name="Rancon A."/>
            <person name="Drula E."/>
            <person name="Hage H."/>
            <person name="Chaduli D."/>
            <person name="Favel A."/>
            <person name="Grisel S."/>
            <person name="Henrissat B."/>
            <person name="Herpoel-Gimbert I."/>
            <person name="Ruiz-Duenas F.J."/>
            <person name="Chevret D."/>
            <person name="Hainaut M."/>
            <person name="Lin J."/>
            <person name="Wang M."/>
            <person name="Pangilinan J."/>
            <person name="Lipzen A."/>
            <person name="Lesage-Meessen L."/>
            <person name="Navarro D."/>
            <person name="Riley R."/>
            <person name="Grigoriev I.V."/>
            <person name="Zhou S."/>
            <person name="Raouche S."/>
            <person name="Rosso M.N."/>
        </authorList>
    </citation>
    <scope>NUCLEOTIDE SEQUENCE [LARGE SCALE GENOMIC DNA]</scope>
    <source>
        <strain evidence="1 2">BRFM 1820</strain>
    </source>
</reference>
<dbReference type="EMBL" id="KZ857472">
    <property type="protein sequence ID" value="RDX43010.1"/>
    <property type="molecule type" value="Genomic_DNA"/>
</dbReference>
<gene>
    <name evidence="1" type="ORF">OH76DRAFT_1246826</name>
</gene>
<proteinExistence type="predicted"/>
<sequence length="152" mass="17588">MAFPHRIMARRVNKRARGQMQGPLWRYVESARAGCRRCHRSRIVLDLLFRSGFRPSAGSVRSCSKSPPTVIGVPTPLRRIHLRRMALGYRAFLDPSSSRPRCLCCRRAPHRDVPMPCTYETLRCRLYPPLCFSCRRVRIYSGPTRLIARCLC</sequence>
<protein>
    <submittedName>
        <fullName evidence="1">Uncharacterized protein</fullName>
    </submittedName>
</protein>
<evidence type="ECO:0000313" key="2">
    <source>
        <dbReference type="Proteomes" id="UP000256964"/>
    </source>
</evidence>
<accession>A0A371CRU3</accession>
<organism evidence="1 2">
    <name type="scientific">Lentinus brumalis</name>
    <dbReference type="NCBI Taxonomy" id="2498619"/>
    <lineage>
        <taxon>Eukaryota</taxon>
        <taxon>Fungi</taxon>
        <taxon>Dikarya</taxon>
        <taxon>Basidiomycota</taxon>
        <taxon>Agaricomycotina</taxon>
        <taxon>Agaricomycetes</taxon>
        <taxon>Polyporales</taxon>
        <taxon>Polyporaceae</taxon>
        <taxon>Lentinus</taxon>
    </lineage>
</organism>
<name>A0A371CRU3_9APHY</name>
<keyword evidence="2" id="KW-1185">Reference proteome</keyword>
<dbReference type="AlphaFoldDB" id="A0A371CRU3"/>
<dbReference type="Proteomes" id="UP000256964">
    <property type="component" value="Unassembled WGS sequence"/>
</dbReference>
<evidence type="ECO:0000313" key="1">
    <source>
        <dbReference type="EMBL" id="RDX43010.1"/>
    </source>
</evidence>